<evidence type="ECO:0000313" key="7">
    <source>
        <dbReference type="EMBL" id="MBF9130899.1"/>
    </source>
</evidence>
<protein>
    <submittedName>
        <fullName evidence="7">Amino acid transporter</fullName>
    </submittedName>
</protein>
<dbReference type="PANTHER" id="PTHR30086">
    <property type="entry name" value="ARGININE EXPORTER PROTEIN ARGO"/>
    <property type="match status" value="1"/>
</dbReference>
<feature type="transmembrane region" description="Helical" evidence="6">
    <location>
        <begin position="187"/>
        <end position="209"/>
    </location>
</feature>
<evidence type="ECO:0000313" key="8">
    <source>
        <dbReference type="Proteomes" id="UP000638560"/>
    </source>
</evidence>
<feature type="transmembrane region" description="Helical" evidence="6">
    <location>
        <begin position="39"/>
        <end position="65"/>
    </location>
</feature>
<keyword evidence="4 6" id="KW-1133">Transmembrane helix</keyword>
<keyword evidence="5 6" id="KW-0472">Membrane</keyword>
<feature type="transmembrane region" description="Helical" evidence="6">
    <location>
        <begin position="71"/>
        <end position="88"/>
    </location>
</feature>
<dbReference type="Pfam" id="PF01810">
    <property type="entry name" value="LysE"/>
    <property type="match status" value="1"/>
</dbReference>
<dbReference type="PANTHER" id="PTHR30086:SF20">
    <property type="entry name" value="ARGININE EXPORTER PROTEIN ARGO-RELATED"/>
    <property type="match status" value="1"/>
</dbReference>
<evidence type="ECO:0000256" key="2">
    <source>
        <dbReference type="ARBA" id="ARBA00022475"/>
    </source>
</evidence>
<feature type="transmembrane region" description="Helical" evidence="6">
    <location>
        <begin position="146"/>
        <end position="166"/>
    </location>
</feature>
<comment type="subcellular location">
    <subcellularLocation>
        <location evidence="1">Cell membrane</location>
        <topology evidence="1">Multi-pass membrane protein</topology>
    </subcellularLocation>
</comment>
<proteinExistence type="predicted"/>
<dbReference type="InterPro" id="IPR001123">
    <property type="entry name" value="LeuE-type"/>
</dbReference>
<accession>A0ABS0GY68</accession>
<evidence type="ECO:0000256" key="6">
    <source>
        <dbReference type="SAM" id="Phobius"/>
    </source>
</evidence>
<evidence type="ECO:0000256" key="4">
    <source>
        <dbReference type="ARBA" id="ARBA00022989"/>
    </source>
</evidence>
<reference evidence="7 8" key="1">
    <citation type="submission" date="2020-11" db="EMBL/GenBank/DDBJ databases">
        <title>A novel isolate from a Black sea contaminated sediment with potential to produce alkanes: Plantactinospora alkalitolerans sp. nov.</title>
        <authorList>
            <person name="Carro L."/>
            <person name="Veyisoglu A."/>
            <person name="Guven K."/>
            <person name="Schumann P."/>
            <person name="Klenk H.-P."/>
            <person name="Sahin N."/>
        </authorList>
    </citation>
    <scope>NUCLEOTIDE SEQUENCE [LARGE SCALE GENOMIC DNA]</scope>
    <source>
        <strain evidence="7 8">S1510</strain>
    </source>
</reference>
<dbReference type="Proteomes" id="UP000638560">
    <property type="component" value="Unassembled WGS sequence"/>
</dbReference>
<keyword evidence="2" id="KW-1003">Cell membrane</keyword>
<dbReference type="RefSeq" id="WP_196202467.1">
    <property type="nucleotide sequence ID" value="NZ_JADPUN010000173.1"/>
</dbReference>
<sequence>MVPVLATGFGVGLSLIVAIGAQNAYVLRQGIRAEHVLPLVAICAVSDAVLILAGITGIGTVVAHAPATLTVVRWAGAAFLVGYGLLAARRAVGTQSLDTASGGGAASRRTAVLTMLAMTWLNPHVYLDTVLLLGSIANTHEGSGRWTFGAGAALASFAWFAALGYGARLLGRVFARPVAWRVFARPVAWRVLDALIAIVMVTIGVSLVANG</sequence>
<dbReference type="EMBL" id="JADPUN010000173">
    <property type="protein sequence ID" value="MBF9130899.1"/>
    <property type="molecule type" value="Genomic_DNA"/>
</dbReference>
<organism evidence="7 8">
    <name type="scientific">Plantactinospora alkalitolerans</name>
    <dbReference type="NCBI Taxonomy" id="2789879"/>
    <lineage>
        <taxon>Bacteria</taxon>
        <taxon>Bacillati</taxon>
        <taxon>Actinomycetota</taxon>
        <taxon>Actinomycetes</taxon>
        <taxon>Micromonosporales</taxon>
        <taxon>Micromonosporaceae</taxon>
        <taxon>Plantactinospora</taxon>
    </lineage>
</organism>
<keyword evidence="3 6" id="KW-0812">Transmembrane</keyword>
<evidence type="ECO:0000256" key="1">
    <source>
        <dbReference type="ARBA" id="ARBA00004651"/>
    </source>
</evidence>
<feature type="transmembrane region" description="Helical" evidence="6">
    <location>
        <begin position="109"/>
        <end position="126"/>
    </location>
</feature>
<keyword evidence="8" id="KW-1185">Reference proteome</keyword>
<feature type="transmembrane region" description="Helical" evidence="6">
    <location>
        <begin position="6"/>
        <end position="27"/>
    </location>
</feature>
<comment type="caution">
    <text evidence="7">The sequence shown here is derived from an EMBL/GenBank/DDBJ whole genome shotgun (WGS) entry which is preliminary data.</text>
</comment>
<gene>
    <name evidence="7" type="ORF">I0C86_18325</name>
</gene>
<evidence type="ECO:0000256" key="5">
    <source>
        <dbReference type="ARBA" id="ARBA00023136"/>
    </source>
</evidence>
<name>A0ABS0GY68_9ACTN</name>
<evidence type="ECO:0000256" key="3">
    <source>
        <dbReference type="ARBA" id="ARBA00022692"/>
    </source>
</evidence>